<dbReference type="EMBL" id="BARU01041167">
    <property type="protein sequence ID" value="GAH85531.1"/>
    <property type="molecule type" value="Genomic_DNA"/>
</dbReference>
<dbReference type="PANTHER" id="PTHR46401">
    <property type="entry name" value="GLYCOSYLTRANSFERASE WBBK-RELATED"/>
    <property type="match status" value="1"/>
</dbReference>
<feature type="domain" description="Glycosyl transferase family 1" evidence="2">
    <location>
        <begin position="1"/>
        <end position="157"/>
    </location>
</feature>
<reference evidence="3" key="1">
    <citation type="journal article" date="2014" name="Front. Microbiol.">
        <title>High frequency of phylogenetically diverse reductive dehalogenase-homologous genes in deep subseafloor sedimentary metagenomes.</title>
        <authorList>
            <person name="Kawai M."/>
            <person name="Futagami T."/>
            <person name="Toyoda A."/>
            <person name="Takaki Y."/>
            <person name="Nishi S."/>
            <person name="Hori S."/>
            <person name="Arai W."/>
            <person name="Tsubouchi T."/>
            <person name="Morono Y."/>
            <person name="Uchiyama I."/>
            <person name="Ito T."/>
            <person name="Fujiyama A."/>
            <person name="Inagaki F."/>
            <person name="Takami H."/>
        </authorList>
    </citation>
    <scope>NUCLEOTIDE SEQUENCE</scope>
    <source>
        <strain evidence="3">Expedition CK06-06</strain>
    </source>
</reference>
<keyword evidence="1" id="KW-0808">Transferase</keyword>
<comment type="caution">
    <text evidence="3">The sequence shown here is derived from an EMBL/GenBank/DDBJ whole genome shotgun (WGS) entry which is preliminary data.</text>
</comment>
<proteinExistence type="predicted"/>
<dbReference type="FunFam" id="3.40.50.2000:FF:000119">
    <property type="entry name" value="Glycosyl transferase group 1"/>
    <property type="match status" value="1"/>
</dbReference>
<dbReference type="PANTHER" id="PTHR46401:SF2">
    <property type="entry name" value="GLYCOSYLTRANSFERASE WBBK-RELATED"/>
    <property type="match status" value="1"/>
</dbReference>
<dbReference type="GO" id="GO:0009103">
    <property type="term" value="P:lipopolysaccharide biosynthetic process"/>
    <property type="evidence" value="ECO:0007669"/>
    <property type="project" value="TreeGrafter"/>
</dbReference>
<gene>
    <name evidence="3" type="ORF">S03H2_63514</name>
</gene>
<dbReference type="GO" id="GO:0016757">
    <property type="term" value="F:glycosyltransferase activity"/>
    <property type="evidence" value="ECO:0007669"/>
    <property type="project" value="InterPro"/>
</dbReference>
<dbReference type="Pfam" id="PF00534">
    <property type="entry name" value="Glycos_transf_1"/>
    <property type="match status" value="1"/>
</dbReference>
<feature type="non-terminal residue" evidence="3">
    <location>
        <position position="1"/>
    </location>
</feature>
<dbReference type="Gene3D" id="3.40.50.2000">
    <property type="entry name" value="Glycogen Phosphorylase B"/>
    <property type="match status" value="1"/>
</dbReference>
<accession>X1ISX5</accession>
<organism evidence="3">
    <name type="scientific">marine sediment metagenome</name>
    <dbReference type="NCBI Taxonomy" id="412755"/>
    <lineage>
        <taxon>unclassified sequences</taxon>
        <taxon>metagenomes</taxon>
        <taxon>ecological metagenomes</taxon>
    </lineage>
</organism>
<evidence type="ECO:0000259" key="2">
    <source>
        <dbReference type="Pfam" id="PF00534"/>
    </source>
</evidence>
<evidence type="ECO:0000313" key="3">
    <source>
        <dbReference type="EMBL" id="GAH85531.1"/>
    </source>
</evidence>
<dbReference type="InterPro" id="IPR001296">
    <property type="entry name" value="Glyco_trans_1"/>
</dbReference>
<evidence type="ECO:0000256" key="1">
    <source>
        <dbReference type="ARBA" id="ARBA00022679"/>
    </source>
</evidence>
<dbReference type="CDD" id="cd03809">
    <property type="entry name" value="GT4_MtfB-like"/>
    <property type="match status" value="1"/>
</dbReference>
<dbReference type="SUPFAM" id="SSF53756">
    <property type="entry name" value="UDP-Glycosyltransferase/glycogen phosphorylase"/>
    <property type="match status" value="1"/>
</dbReference>
<sequence>YILFVGSEHPRKNFAGLLEAFSRLKGEPRFKELKLVKVGKAGGQEADFRGQTMEVVSALGLVGEVIFTDFVPEADLPVYYSGAEVFVLPSVYEGFGFPPLEAMACGCPVVTSNTSSLPEVVGEAGIMVNPLDTDSLAEAMRQVLTDDKLRKEMVRKGLEQANKFSWEKVARETLEVYNQVASG</sequence>
<dbReference type="AlphaFoldDB" id="X1ISX5"/>
<protein>
    <recommendedName>
        <fullName evidence="2">Glycosyl transferase family 1 domain-containing protein</fullName>
    </recommendedName>
</protein>
<name>X1ISX5_9ZZZZ</name>